<evidence type="ECO:0000313" key="2">
    <source>
        <dbReference type="EMBL" id="NDV14202.1"/>
    </source>
</evidence>
<dbReference type="Proteomes" id="UP000482578">
    <property type="component" value="Unassembled WGS sequence"/>
</dbReference>
<dbReference type="RefSeq" id="WP_163317861.1">
    <property type="nucleotide sequence ID" value="NZ_JAAGAA010000017.1"/>
</dbReference>
<dbReference type="EMBL" id="JAAGAA010000017">
    <property type="protein sequence ID" value="NDV14202.1"/>
    <property type="molecule type" value="Genomic_DNA"/>
</dbReference>
<organism evidence="2 3">
    <name type="scientific">Crenobacter caeni</name>
    <dbReference type="NCBI Taxonomy" id="2705474"/>
    <lineage>
        <taxon>Bacteria</taxon>
        <taxon>Pseudomonadati</taxon>
        <taxon>Pseudomonadota</taxon>
        <taxon>Betaproteobacteria</taxon>
        <taxon>Neisseriales</taxon>
        <taxon>Neisseriaceae</taxon>
        <taxon>Crenobacter</taxon>
    </lineage>
</organism>
<evidence type="ECO:0000256" key="1">
    <source>
        <dbReference type="SAM" id="MobiDB-lite"/>
    </source>
</evidence>
<name>A0A6B2KVD3_9NEIS</name>
<gene>
    <name evidence="2" type="ORF">GZH52_15640</name>
</gene>
<protein>
    <submittedName>
        <fullName evidence="2">Uncharacterized protein</fullName>
    </submittedName>
</protein>
<reference evidence="2 3" key="1">
    <citation type="submission" date="2020-02" db="EMBL/GenBank/DDBJ databases">
        <authorList>
            <person name="Yang Z."/>
        </authorList>
    </citation>
    <scope>NUCLEOTIDE SEQUENCE [LARGE SCALE GENOMIC DNA]</scope>
    <source>
        <strain evidence="2 3">HX-7-9</strain>
    </source>
</reference>
<keyword evidence="3" id="KW-1185">Reference proteome</keyword>
<proteinExistence type="predicted"/>
<accession>A0A6B2KVD3</accession>
<sequence>MARKQKPATPNTGDAAARAAAQQRHARAQAACQAVLAAFDALEAADGFAGHDTARQYAQMCRVYAAKLRNGNVLSSADFDVAVKLCTAARRALLQLDPALAFAGLPGADALSAAGAAAYTVLEDNHKLGGPASKRPLPF</sequence>
<dbReference type="AlphaFoldDB" id="A0A6B2KVD3"/>
<feature type="region of interest" description="Disordered" evidence="1">
    <location>
        <begin position="1"/>
        <end position="20"/>
    </location>
</feature>
<evidence type="ECO:0000313" key="3">
    <source>
        <dbReference type="Proteomes" id="UP000482578"/>
    </source>
</evidence>
<comment type="caution">
    <text evidence="2">The sequence shown here is derived from an EMBL/GenBank/DDBJ whole genome shotgun (WGS) entry which is preliminary data.</text>
</comment>